<dbReference type="OrthoDB" id="9937043at2759"/>
<protein>
    <submittedName>
        <fullName evidence="3">Uncharacterized protein</fullName>
    </submittedName>
</protein>
<dbReference type="Proteomes" id="UP000829720">
    <property type="component" value="Unassembled WGS sequence"/>
</dbReference>
<gene>
    <name evidence="3" type="ORF">AGOR_G00218750</name>
</gene>
<name>A0A8T3CP55_9TELE</name>
<feature type="region of interest" description="Disordered" evidence="1">
    <location>
        <begin position="98"/>
        <end position="138"/>
    </location>
</feature>
<keyword evidence="2" id="KW-0472">Membrane</keyword>
<feature type="region of interest" description="Disordered" evidence="1">
    <location>
        <begin position="176"/>
        <end position="196"/>
    </location>
</feature>
<accession>A0A8T3CP55</accession>
<evidence type="ECO:0000256" key="2">
    <source>
        <dbReference type="SAM" id="Phobius"/>
    </source>
</evidence>
<keyword evidence="2" id="KW-1133">Transmembrane helix</keyword>
<reference evidence="3" key="1">
    <citation type="submission" date="2021-01" db="EMBL/GenBank/DDBJ databases">
        <authorList>
            <person name="Zahm M."/>
            <person name="Roques C."/>
            <person name="Cabau C."/>
            <person name="Klopp C."/>
            <person name="Donnadieu C."/>
            <person name="Jouanno E."/>
            <person name="Lampietro C."/>
            <person name="Louis A."/>
            <person name="Herpin A."/>
            <person name="Echchiki A."/>
            <person name="Berthelot C."/>
            <person name="Parey E."/>
            <person name="Roest-Crollius H."/>
            <person name="Braasch I."/>
            <person name="Postlethwait J."/>
            <person name="Bobe J."/>
            <person name="Montfort J."/>
            <person name="Bouchez O."/>
            <person name="Begum T."/>
            <person name="Mejri S."/>
            <person name="Adams A."/>
            <person name="Chen W.-J."/>
            <person name="Guiguen Y."/>
        </authorList>
    </citation>
    <scope>NUCLEOTIDE SEQUENCE</scope>
    <source>
        <tissue evidence="3">Blood</tissue>
    </source>
</reference>
<feature type="transmembrane region" description="Helical" evidence="2">
    <location>
        <begin position="68"/>
        <end position="90"/>
    </location>
</feature>
<keyword evidence="4" id="KW-1185">Reference proteome</keyword>
<keyword evidence="2" id="KW-0812">Transmembrane</keyword>
<sequence>MEGDRGVLVTQEVLTEQLSKRKLSHTLLRLSTEQLHWACVVFTESMLRARVPLHLTLLPETPTDKTKYLVIALACTGTVFIGLLLGALLFHRMRRANAGKGDSNASDGVYSTVSDVKSDQGNSTSVKEGTGGSSTADAIYSNTTDMQKVQVVAEGRCPVVGTLQFVLYFDDSGKQRRQSSSDQEQDAVVYSSIKTT</sequence>
<evidence type="ECO:0000313" key="3">
    <source>
        <dbReference type="EMBL" id="KAI1885302.1"/>
    </source>
</evidence>
<feature type="compositionally biased region" description="Polar residues" evidence="1">
    <location>
        <begin position="103"/>
        <end position="138"/>
    </location>
</feature>
<comment type="caution">
    <text evidence="3">The sequence shown here is derived from an EMBL/GenBank/DDBJ whole genome shotgun (WGS) entry which is preliminary data.</text>
</comment>
<proteinExistence type="predicted"/>
<organism evidence="3 4">
    <name type="scientific">Albula goreensis</name>
    <dbReference type="NCBI Taxonomy" id="1534307"/>
    <lineage>
        <taxon>Eukaryota</taxon>
        <taxon>Metazoa</taxon>
        <taxon>Chordata</taxon>
        <taxon>Craniata</taxon>
        <taxon>Vertebrata</taxon>
        <taxon>Euteleostomi</taxon>
        <taxon>Actinopterygii</taxon>
        <taxon>Neopterygii</taxon>
        <taxon>Teleostei</taxon>
        <taxon>Albuliformes</taxon>
        <taxon>Albulidae</taxon>
        <taxon>Albula</taxon>
    </lineage>
</organism>
<evidence type="ECO:0000313" key="4">
    <source>
        <dbReference type="Proteomes" id="UP000829720"/>
    </source>
</evidence>
<evidence type="ECO:0000256" key="1">
    <source>
        <dbReference type="SAM" id="MobiDB-lite"/>
    </source>
</evidence>
<dbReference type="EMBL" id="JAERUA010000021">
    <property type="protein sequence ID" value="KAI1885302.1"/>
    <property type="molecule type" value="Genomic_DNA"/>
</dbReference>
<dbReference type="AlphaFoldDB" id="A0A8T3CP55"/>